<dbReference type="InterPro" id="IPR036388">
    <property type="entry name" value="WH-like_DNA-bd_sf"/>
</dbReference>
<evidence type="ECO:0000313" key="3">
    <source>
        <dbReference type="Proteomes" id="UP000230002"/>
    </source>
</evidence>
<keyword evidence="3" id="KW-1185">Reference proteome</keyword>
<evidence type="ECO:0000313" key="2">
    <source>
        <dbReference type="EMBL" id="PIL29533.1"/>
    </source>
</evidence>
<protein>
    <recommendedName>
        <fullName evidence="1">O-methyltransferase C-terminal domain-containing protein</fullName>
    </recommendedName>
</protein>
<evidence type="ECO:0000259" key="1">
    <source>
        <dbReference type="Pfam" id="PF00891"/>
    </source>
</evidence>
<dbReference type="SUPFAM" id="SSF53335">
    <property type="entry name" value="S-adenosyl-L-methionine-dependent methyltransferases"/>
    <property type="match status" value="1"/>
</dbReference>
<dbReference type="PANTHER" id="PTHR43712:SF2">
    <property type="entry name" value="O-METHYLTRANSFERASE CICE"/>
    <property type="match status" value="1"/>
</dbReference>
<dbReference type="Pfam" id="PF00891">
    <property type="entry name" value="Methyltransf_2"/>
    <property type="match status" value="1"/>
</dbReference>
<organism evidence="2 3">
    <name type="scientific">Ganoderma sinense ZZ0214-1</name>
    <dbReference type="NCBI Taxonomy" id="1077348"/>
    <lineage>
        <taxon>Eukaryota</taxon>
        <taxon>Fungi</taxon>
        <taxon>Dikarya</taxon>
        <taxon>Basidiomycota</taxon>
        <taxon>Agaricomycotina</taxon>
        <taxon>Agaricomycetes</taxon>
        <taxon>Polyporales</taxon>
        <taxon>Polyporaceae</taxon>
        <taxon>Ganoderma</taxon>
    </lineage>
</organism>
<feature type="domain" description="O-methyltransferase C-terminal" evidence="1">
    <location>
        <begin position="282"/>
        <end position="383"/>
    </location>
</feature>
<dbReference type="OrthoDB" id="2410195at2759"/>
<accession>A0A2G8S6Y4</accession>
<comment type="caution">
    <text evidence="2">The sequence shown here is derived from an EMBL/GenBank/DDBJ whole genome shotgun (WGS) entry which is preliminary data.</text>
</comment>
<dbReference type="Proteomes" id="UP000230002">
    <property type="component" value="Unassembled WGS sequence"/>
</dbReference>
<dbReference type="InterPro" id="IPR001077">
    <property type="entry name" value="COMT_C"/>
</dbReference>
<dbReference type="GO" id="GO:0008171">
    <property type="term" value="F:O-methyltransferase activity"/>
    <property type="evidence" value="ECO:0007669"/>
    <property type="project" value="InterPro"/>
</dbReference>
<gene>
    <name evidence="2" type="ORF">GSI_08341</name>
</gene>
<sequence length="570" mass="62130">MTFATLRALHAAIGTGIDDIERVYREHTEANPVEFPSLNEPYYRTAQHTPDEELAEALKDDPAVVAASMRIVAACAQLSTTVSKPWLGLMEDMLWAGFSHALRFVEAANIVEILREAGPVGLHVRDIHRLVLELRTNVKGAAPADGARLTPAHLSHILRLLATGHYLREVAPDVFANNRASSYIDTGKTVAQLREAPEKKYNDTDGVAAYVGVIGGVVAKSISYLTEWALGSESQSAAAPATAQDSAVPVALRHPAAPFNLAFDTQLAFFPWLELPGNEGRLVRFGQGMTGTRQFETKDEILRAFPWDTLPQGAVLMDVGGGIGAQTIVIADSQPHIRVVVEDTEQVVSTAISSWGPQYTHLFESGRMSWRVRDFFEAWVPLAQDQDLEGPAQRTPGPGQVAGSDAPDVFLLRSILHDWKDEECKRQVLVPHLLRLATLSSSLTSRIRPTRSTPRRILSQLRAAAGPHTKLVAGEMLLHHACADDAAYAAASGSGGETFPFVPKDSPLLPNLGVANILGYFKDMVMLSMFDAKERTEDEFAALLRVAGWELVEIRRTPGSVWGYMTAVPV</sequence>
<dbReference type="Gene3D" id="3.40.50.150">
    <property type="entry name" value="Vaccinia Virus protein VP39"/>
    <property type="match status" value="2"/>
</dbReference>
<dbReference type="AlphaFoldDB" id="A0A2G8S6Y4"/>
<dbReference type="STRING" id="1077348.A0A2G8S6Y4"/>
<dbReference type="PANTHER" id="PTHR43712">
    <property type="entry name" value="PUTATIVE (AFU_ORTHOLOGUE AFUA_4G14580)-RELATED"/>
    <property type="match status" value="1"/>
</dbReference>
<dbReference type="InterPro" id="IPR029063">
    <property type="entry name" value="SAM-dependent_MTases_sf"/>
</dbReference>
<reference evidence="2 3" key="1">
    <citation type="journal article" date="2015" name="Sci. Rep.">
        <title>Chromosome-level genome map provides insights into diverse defense mechanisms in the medicinal fungus Ganoderma sinense.</title>
        <authorList>
            <person name="Zhu Y."/>
            <person name="Xu J."/>
            <person name="Sun C."/>
            <person name="Zhou S."/>
            <person name="Xu H."/>
            <person name="Nelson D.R."/>
            <person name="Qian J."/>
            <person name="Song J."/>
            <person name="Luo H."/>
            <person name="Xiang L."/>
            <person name="Li Y."/>
            <person name="Xu Z."/>
            <person name="Ji A."/>
            <person name="Wang L."/>
            <person name="Lu S."/>
            <person name="Hayward A."/>
            <person name="Sun W."/>
            <person name="Li X."/>
            <person name="Schwartz D.C."/>
            <person name="Wang Y."/>
            <person name="Chen S."/>
        </authorList>
    </citation>
    <scope>NUCLEOTIDE SEQUENCE [LARGE SCALE GENOMIC DNA]</scope>
    <source>
        <strain evidence="2 3">ZZ0214-1</strain>
    </source>
</reference>
<dbReference type="EMBL" id="AYKW01000021">
    <property type="protein sequence ID" value="PIL29533.1"/>
    <property type="molecule type" value="Genomic_DNA"/>
</dbReference>
<proteinExistence type="predicted"/>
<dbReference type="Gene3D" id="1.10.10.10">
    <property type="entry name" value="Winged helix-like DNA-binding domain superfamily/Winged helix DNA-binding domain"/>
    <property type="match status" value="1"/>
</dbReference>
<name>A0A2G8S6Y4_9APHY</name>